<sequence>MKLTSGKILNLKNRLKEALCHKLGFQIESIDFAANGVDNAVFLVREKDKGKLAVRVPWMEDGERMDENESGILSLKKEAELSAHCYHHGFPVPRIHNLSIDDEMSFLVSDFIQGDAVPISSFHIGEMIAQLHRLPVEGMQMTFHNESFSQILSSRIVTRANAIQLQAPPALELQKVLNQSAFQQSLLHLDVRPPNLIGQNGRIAAMIDWDNALIGDPVMELMRIAESKEIIENEFLQGYKNDSMLKNCDEMVQTVYRLDTAVMLAILFSVYIKNNVKRDYYVQRVQSLIKKIDNGM</sequence>
<dbReference type="InterPro" id="IPR011009">
    <property type="entry name" value="Kinase-like_dom_sf"/>
</dbReference>
<dbReference type="PANTHER" id="PTHR21310">
    <property type="entry name" value="AMINOGLYCOSIDE PHOSPHOTRANSFERASE-RELATED-RELATED"/>
    <property type="match status" value="1"/>
</dbReference>
<dbReference type="Gene3D" id="3.90.1200.10">
    <property type="match status" value="1"/>
</dbReference>
<proteinExistence type="predicted"/>
<protein>
    <submittedName>
        <fullName evidence="2">Aminoglycoside phosphotransferase family protein</fullName>
    </submittedName>
</protein>
<dbReference type="InterPro" id="IPR002575">
    <property type="entry name" value="Aminoglycoside_PTrfase"/>
</dbReference>
<dbReference type="Pfam" id="PF01636">
    <property type="entry name" value="APH"/>
    <property type="match status" value="1"/>
</dbReference>
<name>A0A2N0ZEY2_9BACI</name>
<evidence type="ECO:0000259" key="1">
    <source>
        <dbReference type="Pfam" id="PF01636"/>
    </source>
</evidence>
<dbReference type="GO" id="GO:0016740">
    <property type="term" value="F:transferase activity"/>
    <property type="evidence" value="ECO:0007669"/>
    <property type="project" value="UniProtKB-KW"/>
</dbReference>
<evidence type="ECO:0000313" key="2">
    <source>
        <dbReference type="EMBL" id="PKG28062.1"/>
    </source>
</evidence>
<comment type="caution">
    <text evidence="2">The sequence shown here is derived from an EMBL/GenBank/DDBJ whole genome shotgun (WGS) entry which is preliminary data.</text>
</comment>
<organism evidence="2 3">
    <name type="scientific">Cytobacillus horneckiae</name>
    <dbReference type="NCBI Taxonomy" id="549687"/>
    <lineage>
        <taxon>Bacteria</taxon>
        <taxon>Bacillati</taxon>
        <taxon>Bacillota</taxon>
        <taxon>Bacilli</taxon>
        <taxon>Bacillales</taxon>
        <taxon>Bacillaceae</taxon>
        <taxon>Cytobacillus</taxon>
    </lineage>
</organism>
<dbReference type="EMBL" id="PISD01000033">
    <property type="protein sequence ID" value="PKG28062.1"/>
    <property type="molecule type" value="Genomic_DNA"/>
</dbReference>
<accession>A0A2N0ZEY2</accession>
<gene>
    <name evidence="2" type="ORF">CWS20_15800</name>
</gene>
<dbReference type="InterPro" id="IPR051678">
    <property type="entry name" value="AGP_Transferase"/>
</dbReference>
<dbReference type="RefSeq" id="WP_066194808.1">
    <property type="nucleotide sequence ID" value="NZ_JAMAUX010000001.1"/>
</dbReference>
<keyword evidence="3" id="KW-1185">Reference proteome</keyword>
<feature type="domain" description="Aminoglycoside phosphotransferase" evidence="1">
    <location>
        <begin position="33"/>
        <end position="239"/>
    </location>
</feature>
<evidence type="ECO:0000313" key="3">
    <source>
        <dbReference type="Proteomes" id="UP000233343"/>
    </source>
</evidence>
<reference evidence="2 3" key="1">
    <citation type="journal article" date="2010" name="Int. J. Syst. Evol. Microbiol.">
        <title>Bacillus horneckiae sp. nov., isolated from a spacecraft-assembly clean room.</title>
        <authorList>
            <person name="Vaishampayan P."/>
            <person name="Probst A."/>
            <person name="Krishnamurthi S."/>
            <person name="Ghosh S."/>
            <person name="Osman S."/>
            <person name="McDowall A."/>
            <person name="Ruckmani A."/>
            <person name="Mayilraj S."/>
            <person name="Venkateswaran K."/>
        </authorList>
    </citation>
    <scope>NUCLEOTIDE SEQUENCE [LARGE SCALE GENOMIC DNA]</scope>
    <source>
        <strain evidence="3">1PO1SC</strain>
    </source>
</reference>
<keyword evidence="2" id="KW-0808">Transferase</keyword>
<dbReference type="Proteomes" id="UP000233343">
    <property type="component" value="Unassembled WGS sequence"/>
</dbReference>
<dbReference type="AlphaFoldDB" id="A0A2N0ZEY2"/>
<dbReference type="SUPFAM" id="SSF56112">
    <property type="entry name" value="Protein kinase-like (PK-like)"/>
    <property type="match status" value="1"/>
</dbReference>